<dbReference type="Proteomes" id="UP000677913">
    <property type="component" value="Unassembled WGS sequence"/>
</dbReference>
<evidence type="ECO:0000256" key="2">
    <source>
        <dbReference type="ARBA" id="ARBA00022801"/>
    </source>
</evidence>
<keyword evidence="2" id="KW-0378">Hydrolase</keyword>
<dbReference type="SUPFAM" id="SSF53955">
    <property type="entry name" value="Lysozyme-like"/>
    <property type="match status" value="1"/>
</dbReference>
<name>A0A8J7WTF7_9ACTN</name>
<sequence length="159" mass="16063">MAIRRASNVSEQAQAAGRHRKTSYARRLVATAAAAGAGITIPLVAAGAAHASSVNWDAVAQCESGGNWAINTGNGFYGGLQFTESTWLAYGGGSYAHYANQASRTQQIAIAEKVLAGQGIGAWPVCGKRGYTSGGSYTTTNANGAGGSGAGHVSTTHKS</sequence>
<evidence type="ECO:0000313" key="5">
    <source>
        <dbReference type="Proteomes" id="UP000677913"/>
    </source>
</evidence>
<evidence type="ECO:0000256" key="1">
    <source>
        <dbReference type="ARBA" id="ARBA00010830"/>
    </source>
</evidence>
<keyword evidence="5" id="KW-1185">Reference proteome</keyword>
<gene>
    <name evidence="4" type="ORF">KGA66_17610</name>
</gene>
<dbReference type="EMBL" id="JAGSXH010000063">
    <property type="protein sequence ID" value="MBS2964879.1"/>
    <property type="molecule type" value="Genomic_DNA"/>
</dbReference>
<evidence type="ECO:0000259" key="3">
    <source>
        <dbReference type="Pfam" id="PF06737"/>
    </source>
</evidence>
<dbReference type="Gene3D" id="1.10.530.10">
    <property type="match status" value="1"/>
</dbReference>
<feature type="domain" description="Resuscitation-promoting factor core lysozyme-like" evidence="3">
    <location>
        <begin position="51"/>
        <end position="126"/>
    </location>
</feature>
<dbReference type="InterPro" id="IPR023346">
    <property type="entry name" value="Lysozyme-like_dom_sf"/>
</dbReference>
<dbReference type="RefSeq" id="WP_211469240.1">
    <property type="nucleotide sequence ID" value="NZ_JAGSXH010000063.1"/>
</dbReference>
<dbReference type="GO" id="GO:0016787">
    <property type="term" value="F:hydrolase activity"/>
    <property type="evidence" value="ECO:0007669"/>
    <property type="project" value="UniProtKB-KW"/>
</dbReference>
<evidence type="ECO:0000313" key="4">
    <source>
        <dbReference type="EMBL" id="MBS2964879.1"/>
    </source>
</evidence>
<accession>A0A8J7WTF7</accession>
<comment type="caution">
    <text evidence="4">The sequence shown here is derived from an EMBL/GenBank/DDBJ whole genome shotgun (WGS) entry which is preliminary data.</text>
</comment>
<protein>
    <submittedName>
        <fullName evidence="4">Transglycosylase family protein</fullName>
    </submittedName>
</protein>
<dbReference type="Pfam" id="PF06737">
    <property type="entry name" value="Transglycosylas"/>
    <property type="match status" value="1"/>
</dbReference>
<reference evidence="4" key="1">
    <citation type="submission" date="2021-04" db="EMBL/GenBank/DDBJ databases">
        <title>Genome based classification of Actinospica acidithermotolerans sp. nov., an actinobacterium isolated from an Indonesian hot spring.</title>
        <authorList>
            <person name="Kusuma A.B."/>
            <person name="Putra K.E."/>
            <person name="Nafisah S."/>
            <person name="Loh J."/>
            <person name="Nouioui I."/>
            <person name="Goodfellow M."/>
        </authorList>
    </citation>
    <scope>NUCLEOTIDE SEQUENCE</scope>
    <source>
        <strain evidence="4">DSM 45618</strain>
    </source>
</reference>
<feature type="non-terminal residue" evidence="4">
    <location>
        <position position="159"/>
    </location>
</feature>
<proteinExistence type="inferred from homology"/>
<organism evidence="4 5">
    <name type="scientific">Actinocrinis puniceicyclus</name>
    <dbReference type="NCBI Taxonomy" id="977794"/>
    <lineage>
        <taxon>Bacteria</taxon>
        <taxon>Bacillati</taxon>
        <taxon>Actinomycetota</taxon>
        <taxon>Actinomycetes</taxon>
        <taxon>Catenulisporales</taxon>
        <taxon>Actinospicaceae</taxon>
        <taxon>Actinocrinis</taxon>
    </lineage>
</organism>
<dbReference type="CDD" id="cd13925">
    <property type="entry name" value="RPF"/>
    <property type="match status" value="1"/>
</dbReference>
<dbReference type="InterPro" id="IPR010618">
    <property type="entry name" value="RPF"/>
</dbReference>
<comment type="similarity">
    <text evidence="1">Belongs to the transglycosylase family. Rpf subfamily.</text>
</comment>
<dbReference type="AlphaFoldDB" id="A0A8J7WTF7"/>